<evidence type="ECO:0000313" key="3">
    <source>
        <dbReference type="Proteomes" id="UP000598217"/>
    </source>
</evidence>
<dbReference type="Gene3D" id="3.40.630.30">
    <property type="match status" value="1"/>
</dbReference>
<dbReference type="EMBL" id="JADBDY010000001">
    <property type="protein sequence ID" value="MBE1458064.1"/>
    <property type="molecule type" value="Genomic_DNA"/>
</dbReference>
<dbReference type="PANTHER" id="PTHR43233">
    <property type="entry name" value="FAMILY N-ACETYLTRANSFERASE, PUTATIVE (AFU_ORTHOLOGUE AFUA_6G03350)-RELATED"/>
    <property type="match status" value="1"/>
</dbReference>
<dbReference type="InterPro" id="IPR016181">
    <property type="entry name" value="Acyl_CoA_acyltransferase"/>
</dbReference>
<organism evidence="2 3">
    <name type="scientific">Nocardiopsis terrae</name>
    <dbReference type="NCBI Taxonomy" id="372655"/>
    <lineage>
        <taxon>Bacteria</taxon>
        <taxon>Bacillati</taxon>
        <taxon>Actinomycetota</taxon>
        <taxon>Actinomycetes</taxon>
        <taxon>Streptosporangiales</taxon>
        <taxon>Nocardiopsidaceae</taxon>
        <taxon>Nocardiopsis</taxon>
    </lineage>
</organism>
<name>A0ABR9HG99_9ACTN</name>
<dbReference type="InterPro" id="IPR000182">
    <property type="entry name" value="GNAT_dom"/>
</dbReference>
<evidence type="ECO:0000313" key="2">
    <source>
        <dbReference type="EMBL" id="MBE1458064.1"/>
    </source>
</evidence>
<gene>
    <name evidence="2" type="ORF">H4W79_002278</name>
</gene>
<reference evidence="2 3" key="1">
    <citation type="submission" date="2020-10" db="EMBL/GenBank/DDBJ databases">
        <title>Sequencing the genomes of 1000 actinobacteria strains.</title>
        <authorList>
            <person name="Klenk H.-P."/>
        </authorList>
    </citation>
    <scope>NUCLEOTIDE SEQUENCE [LARGE SCALE GENOMIC DNA]</scope>
    <source>
        <strain evidence="2 3">DSM 45157</strain>
    </source>
</reference>
<dbReference type="PANTHER" id="PTHR43233:SF1">
    <property type="entry name" value="FAMILY N-ACETYLTRANSFERASE, PUTATIVE (AFU_ORTHOLOGUE AFUA_6G03350)-RELATED"/>
    <property type="match status" value="1"/>
</dbReference>
<dbReference type="PROSITE" id="PS51186">
    <property type="entry name" value="GNAT"/>
    <property type="match status" value="1"/>
</dbReference>
<evidence type="ECO:0000259" key="1">
    <source>
        <dbReference type="PROSITE" id="PS51186"/>
    </source>
</evidence>
<keyword evidence="3" id="KW-1185">Reference proteome</keyword>
<dbReference type="Pfam" id="PF13508">
    <property type="entry name" value="Acetyltransf_7"/>
    <property type="match status" value="1"/>
</dbReference>
<feature type="domain" description="N-acetyltransferase" evidence="1">
    <location>
        <begin position="6"/>
        <end position="141"/>
    </location>
</feature>
<protein>
    <submittedName>
        <fullName evidence="2">GNAT superfamily N-acetyltransferase</fullName>
    </submittedName>
</protein>
<dbReference type="Proteomes" id="UP000598217">
    <property type="component" value="Unassembled WGS sequence"/>
</dbReference>
<dbReference type="InterPro" id="IPR053144">
    <property type="entry name" value="Acetyltransferase_Butenolide"/>
</dbReference>
<sequence>MSELRVAVCTADEPDRAEALALYSAVGWTAYTESPEVLVRALAGSHRVVAARRGGRLVGLARSVSDGTTVVYLQDVLVHPDEQRRGVGRLLLAELLAGYPGVRQRVLLTDDEDRQRAFYEDLGFAEVHDHTPPLRSFVRFD</sequence>
<dbReference type="SUPFAM" id="SSF55729">
    <property type="entry name" value="Acyl-CoA N-acyltransferases (Nat)"/>
    <property type="match status" value="1"/>
</dbReference>
<dbReference type="RefSeq" id="WP_191270343.1">
    <property type="nucleotide sequence ID" value="NZ_BMXJ01000003.1"/>
</dbReference>
<accession>A0ABR9HG99</accession>
<proteinExistence type="predicted"/>
<comment type="caution">
    <text evidence="2">The sequence shown here is derived from an EMBL/GenBank/DDBJ whole genome shotgun (WGS) entry which is preliminary data.</text>
</comment>
<dbReference type="CDD" id="cd04301">
    <property type="entry name" value="NAT_SF"/>
    <property type="match status" value="1"/>
</dbReference>